<gene>
    <name evidence="8" type="ORF">H9698_08460</name>
</gene>
<dbReference type="SMART" id="SM00226">
    <property type="entry name" value="LMWPc"/>
    <property type="match status" value="1"/>
</dbReference>
<dbReference type="AlphaFoldDB" id="A0A9D2TJP6"/>
<proteinExistence type="inferred from homology"/>
<evidence type="ECO:0000256" key="2">
    <source>
        <dbReference type="ARBA" id="ARBA00013064"/>
    </source>
</evidence>
<dbReference type="GO" id="GO:0004725">
    <property type="term" value="F:protein tyrosine phosphatase activity"/>
    <property type="evidence" value="ECO:0007669"/>
    <property type="project" value="UniProtKB-EC"/>
</dbReference>
<feature type="active site" description="Nucleophile" evidence="6">
    <location>
        <position position="7"/>
    </location>
</feature>
<dbReference type="PRINTS" id="PR00719">
    <property type="entry name" value="LMWPTPASE"/>
</dbReference>
<reference evidence="8" key="1">
    <citation type="journal article" date="2021" name="PeerJ">
        <title>Extensive microbial diversity within the chicken gut microbiome revealed by metagenomics and culture.</title>
        <authorList>
            <person name="Gilroy R."/>
            <person name="Ravi A."/>
            <person name="Getino M."/>
            <person name="Pursley I."/>
            <person name="Horton D.L."/>
            <person name="Alikhan N.F."/>
            <person name="Baker D."/>
            <person name="Gharbi K."/>
            <person name="Hall N."/>
            <person name="Watson M."/>
            <person name="Adriaenssens E.M."/>
            <person name="Foster-Nyarko E."/>
            <person name="Jarju S."/>
            <person name="Secka A."/>
            <person name="Antonio M."/>
            <person name="Oren A."/>
            <person name="Chaudhuri R.R."/>
            <person name="La Ragione R."/>
            <person name="Hildebrand F."/>
            <person name="Pallen M.J."/>
        </authorList>
    </citation>
    <scope>NUCLEOTIDE SEQUENCE</scope>
    <source>
        <strain evidence="8">5933</strain>
    </source>
</reference>
<dbReference type="EMBL" id="DWWA01000042">
    <property type="protein sequence ID" value="HJC72805.1"/>
    <property type="molecule type" value="Genomic_DNA"/>
</dbReference>
<dbReference type="InterPro" id="IPR036196">
    <property type="entry name" value="Ptyr_pPase_sf"/>
</dbReference>
<dbReference type="InterPro" id="IPR050438">
    <property type="entry name" value="LMW_PTPase"/>
</dbReference>
<feature type="active site" description="Nucleophile" evidence="6">
    <location>
        <position position="13"/>
    </location>
</feature>
<comment type="caution">
    <text evidence="8">The sequence shown here is derived from an EMBL/GenBank/DDBJ whole genome shotgun (WGS) entry which is preliminary data.</text>
</comment>
<evidence type="ECO:0000259" key="7">
    <source>
        <dbReference type="SMART" id="SM00226"/>
    </source>
</evidence>
<dbReference type="EC" id="3.1.3.48" evidence="2"/>
<sequence length="150" mass="17116">MNILFVCLGNICRSPMAEFILRDLCEKQNRKDVAVESAATSSYERGNPVYAPAREMLYAHGISCAGKTSRQVRSDDYARFDRIYAMDTKNLRDLKRIFNGDPENKVSLLMDVCKESRDVADPWYTGDFDTAYRDIEKACQALMKELSASY</sequence>
<evidence type="ECO:0000313" key="8">
    <source>
        <dbReference type="EMBL" id="HJC72805.1"/>
    </source>
</evidence>
<dbReference type="Proteomes" id="UP000823918">
    <property type="component" value="Unassembled WGS sequence"/>
</dbReference>
<keyword evidence="3" id="KW-0378">Hydrolase</keyword>
<evidence type="ECO:0000256" key="3">
    <source>
        <dbReference type="ARBA" id="ARBA00022801"/>
    </source>
</evidence>
<dbReference type="SUPFAM" id="SSF52788">
    <property type="entry name" value="Phosphotyrosine protein phosphatases I"/>
    <property type="match status" value="1"/>
</dbReference>
<feature type="domain" description="Phosphotyrosine protein phosphatase I" evidence="7">
    <location>
        <begin position="1"/>
        <end position="145"/>
    </location>
</feature>
<dbReference type="CDD" id="cd16343">
    <property type="entry name" value="LMWPTP"/>
    <property type="match status" value="1"/>
</dbReference>
<dbReference type="InterPro" id="IPR017867">
    <property type="entry name" value="Tyr_phospatase_low_mol_wt"/>
</dbReference>
<reference evidence="8" key="2">
    <citation type="submission" date="2021-04" db="EMBL/GenBank/DDBJ databases">
        <authorList>
            <person name="Gilroy R."/>
        </authorList>
    </citation>
    <scope>NUCLEOTIDE SEQUENCE</scope>
    <source>
        <strain evidence="8">5933</strain>
    </source>
</reference>
<evidence type="ECO:0000313" key="9">
    <source>
        <dbReference type="Proteomes" id="UP000823918"/>
    </source>
</evidence>
<dbReference type="InterPro" id="IPR023485">
    <property type="entry name" value="Ptyr_pPase"/>
</dbReference>
<evidence type="ECO:0000256" key="1">
    <source>
        <dbReference type="ARBA" id="ARBA00011063"/>
    </source>
</evidence>
<dbReference type="PANTHER" id="PTHR11717">
    <property type="entry name" value="LOW MOLECULAR WEIGHT PROTEIN TYROSINE PHOSPHATASE"/>
    <property type="match status" value="1"/>
</dbReference>
<evidence type="ECO:0000256" key="5">
    <source>
        <dbReference type="ARBA" id="ARBA00051722"/>
    </source>
</evidence>
<feature type="active site" description="Proton donor" evidence="6">
    <location>
        <position position="121"/>
    </location>
</feature>
<keyword evidence="4" id="KW-0904">Protein phosphatase</keyword>
<dbReference type="Pfam" id="PF01451">
    <property type="entry name" value="LMWPc"/>
    <property type="match status" value="1"/>
</dbReference>
<name>A0A9D2TJP6_9FIRM</name>
<evidence type="ECO:0000256" key="6">
    <source>
        <dbReference type="PIRSR" id="PIRSR617867-1"/>
    </source>
</evidence>
<dbReference type="Gene3D" id="3.40.50.2300">
    <property type="match status" value="1"/>
</dbReference>
<dbReference type="PANTHER" id="PTHR11717:SF7">
    <property type="entry name" value="LOW MOLECULAR WEIGHT PHOSPHOTYROSINE PROTEIN PHOSPHATASE"/>
    <property type="match status" value="1"/>
</dbReference>
<accession>A0A9D2TJP6</accession>
<protein>
    <recommendedName>
        <fullName evidence="2">protein-tyrosine-phosphatase</fullName>
        <ecNumber evidence="2">3.1.3.48</ecNumber>
    </recommendedName>
</protein>
<comment type="similarity">
    <text evidence="1">Belongs to the low molecular weight phosphotyrosine protein phosphatase family.</text>
</comment>
<organism evidence="8 9">
    <name type="scientific">Candidatus Ruthenibacterium merdavium</name>
    <dbReference type="NCBI Taxonomy" id="2838752"/>
    <lineage>
        <taxon>Bacteria</taxon>
        <taxon>Bacillati</taxon>
        <taxon>Bacillota</taxon>
        <taxon>Clostridia</taxon>
        <taxon>Eubacteriales</taxon>
        <taxon>Oscillospiraceae</taxon>
        <taxon>Ruthenibacterium</taxon>
    </lineage>
</organism>
<comment type="catalytic activity">
    <reaction evidence="5">
        <text>O-phospho-L-tyrosyl-[protein] + H2O = L-tyrosyl-[protein] + phosphate</text>
        <dbReference type="Rhea" id="RHEA:10684"/>
        <dbReference type="Rhea" id="RHEA-COMP:10136"/>
        <dbReference type="Rhea" id="RHEA-COMP:20101"/>
        <dbReference type="ChEBI" id="CHEBI:15377"/>
        <dbReference type="ChEBI" id="CHEBI:43474"/>
        <dbReference type="ChEBI" id="CHEBI:46858"/>
        <dbReference type="ChEBI" id="CHEBI:61978"/>
        <dbReference type="EC" id="3.1.3.48"/>
    </reaction>
</comment>
<evidence type="ECO:0000256" key="4">
    <source>
        <dbReference type="ARBA" id="ARBA00022912"/>
    </source>
</evidence>